<dbReference type="EC" id="1.14.13.107" evidence="3"/>
<organism evidence="3 4">
    <name type="scientific">Oerskovia enterophila</name>
    <dbReference type="NCBI Taxonomy" id="43678"/>
    <lineage>
        <taxon>Bacteria</taxon>
        <taxon>Bacillati</taxon>
        <taxon>Actinomycetota</taxon>
        <taxon>Actinomycetes</taxon>
        <taxon>Micrococcales</taxon>
        <taxon>Cellulomonadaceae</taxon>
        <taxon>Oerskovia</taxon>
    </lineage>
</organism>
<feature type="compositionally biased region" description="Low complexity" evidence="1">
    <location>
        <begin position="142"/>
        <end position="151"/>
    </location>
</feature>
<dbReference type="InterPro" id="IPR011251">
    <property type="entry name" value="Luciferase-like_dom"/>
</dbReference>
<dbReference type="Proteomes" id="UP000076447">
    <property type="component" value="Unassembled WGS sequence"/>
</dbReference>
<sequence length="428" mass="44070">MTVSDQPTTPHPTRVPLSILDLAVVSEGSTGAQALRDTLDTAVRADELGYRRIWFAEHHLSPGVASASPAVLAALVAERTTRIRVGSGAVLLSTTSPLLAAEQFGTIAALHPGRVDLGLGRAFTPPPAKSEASTGAEAPSSGTQATTAGEPAPAPPAPAQPAGTRVVDGLLIPAAPGVAFTDTALRQRLLAQKEVVGASRTPAEFRDELELVLGLRAGTFTNSAGTAYTSPPVEGAAFDLFVLASSGGVSARVAGELGLPLAANYHVGPSATLDTIAAYRAAFRPGVLDQPYVVVSADVLVADTDAEARRIADPFTAWVLSIRRGADGAIAYPAPGTTPAWDDLSDADRAAVQDRVDTRFVGSPETVVERLETLARVTVADEIVVTTVAHDPAARARSFELLAARWGLSAADAAGPEVAADREPALAR</sequence>
<accession>A0A163RNX7</accession>
<reference evidence="3 4" key="1">
    <citation type="submission" date="2016-01" db="EMBL/GenBank/DDBJ databases">
        <title>Genome sequence of Oerskovia enterophila VJag, an agar and cellulose degrading bacterium.</title>
        <authorList>
            <person name="Poehlein A."/>
            <person name="Jag V."/>
            <person name="Bengelsdorf F."/>
            <person name="Duerre P."/>
            <person name="Daniel R."/>
        </authorList>
    </citation>
    <scope>NUCLEOTIDE SEQUENCE [LARGE SCALE GENOMIC DNA]</scope>
    <source>
        <strain evidence="3 4">VJag</strain>
    </source>
</reference>
<evidence type="ECO:0000313" key="4">
    <source>
        <dbReference type="Proteomes" id="UP000076447"/>
    </source>
</evidence>
<dbReference type="InterPro" id="IPR036661">
    <property type="entry name" value="Luciferase-like_sf"/>
</dbReference>
<dbReference type="GO" id="GO:0052601">
    <property type="term" value="F:limonene 1,2-monooxygenase [NAD(P)H) activity"/>
    <property type="evidence" value="ECO:0007669"/>
    <property type="project" value="UniProtKB-EC"/>
</dbReference>
<dbReference type="OrthoDB" id="9780518at2"/>
<evidence type="ECO:0000313" key="3">
    <source>
        <dbReference type="EMBL" id="KZM35539.1"/>
    </source>
</evidence>
<comment type="caution">
    <text evidence="3">The sequence shown here is derived from an EMBL/GenBank/DDBJ whole genome shotgun (WGS) entry which is preliminary data.</text>
</comment>
<protein>
    <submittedName>
        <fullName evidence="3">Limonene 1,2-monooxygenase</fullName>
        <ecNumber evidence="3">1.14.13.107</ecNumber>
    </submittedName>
</protein>
<feature type="domain" description="Luciferase-like" evidence="2">
    <location>
        <begin position="200"/>
        <end position="379"/>
    </location>
</feature>
<dbReference type="PANTHER" id="PTHR30137:SF6">
    <property type="entry name" value="LUCIFERASE-LIKE MONOOXYGENASE"/>
    <property type="match status" value="1"/>
</dbReference>
<evidence type="ECO:0000256" key="1">
    <source>
        <dbReference type="SAM" id="MobiDB-lite"/>
    </source>
</evidence>
<dbReference type="EMBL" id="LRIE01000069">
    <property type="protein sequence ID" value="KZM35539.1"/>
    <property type="molecule type" value="Genomic_DNA"/>
</dbReference>
<feature type="domain" description="Luciferase-like" evidence="2">
    <location>
        <begin position="18"/>
        <end position="125"/>
    </location>
</feature>
<dbReference type="Pfam" id="PF00296">
    <property type="entry name" value="Bac_luciferase"/>
    <property type="match status" value="2"/>
</dbReference>
<dbReference type="SUPFAM" id="SSF51679">
    <property type="entry name" value="Bacterial luciferase-like"/>
    <property type="match status" value="2"/>
</dbReference>
<dbReference type="InterPro" id="IPR050766">
    <property type="entry name" value="Bact_Lucif_Oxidored"/>
</dbReference>
<dbReference type="PANTHER" id="PTHR30137">
    <property type="entry name" value="LUCIFERASE-LIKE MONOOXYGENASE"/>
    <property type="match status" value="1"/>
</dbReference>
<evidence type="ECO:0000259" key="2">
    <source>
        <dbReference type="Pfam" id="PF00296"/>
    </source>
</evidence>
<dbReference type="STRING" id="43678.OJAG_18040"/>
<keyword evidence="3" id="KW-0503">Monooxygenase</keyword>
<dbReference type="GO" id="GO:0005829">
    <property type="term" value="C:cytosol"/>
    <property type="evidence" value="ECO:0007669"/>
    <property type="project" value="TreeGrafter"/>
</dbReference>
<name>A0A163RNX7_9CELL</name>
<dbReference type="PATRIC" id="fig|43678.3.peg.1883"/>
<keyword evidence="3" id="KW-0560">Oxidoreductase</keyword>
<gene>
    <name evidence="3" type="primary">limB_3</name>
    <name evidence="3" type="ORF">OJAG_18040</name>
</gene>
<proteinExistence type="predicted"/>
<dbReference type="Gene3D" id="3.20.20.30">
    <property type="entry name" value="Luciferase-like domain"/>
    <property type="match status" value="1"/>
</dbReference>
<feature type="region of interest" description="Disordered" evidence="1">
    <location>
        <begin position="120"/>
        <end position="162"/>
    </location>
</feature>
<dbReference type="AlphaFoldDB" id="A0A163RNX7"/>
<dbReference type="RefSeq" id="WP_068708228.1">
    <property type="nucleotide sequence ID" value="NZ_LRIE01000069.1"/>
</dbReference>